<name>A0A7J7KGR5_BUGNE</name>
<evidence type="ECO:0000313" key="2">
    <source>
        <dbReference type="EMBL" id="KAF6037862.1"/>
    </source>
</evidence>
<organism evidence="2 3">
    <name type="scientific">Bugula neritina</name>
    <name type="common">Brown bryozoan</name>
    <name type="synonym">Sertularia neritina</name>
    <dbReference type="NCBI Taxonomy" id="10212"/>
    <lineage>
        <taxon>Eukaryota</taxon>
        <taxon>Metazoa</taxon>
        <taxon>Spiralia</taxon>
        <taxon>Lophotrochozoa</taxon>
        <taxon>Bryozoa</taxon>
        <taxon>Gymnolaemata</taxon>
        <taxon>Cheilostomatida</taxon>
        <taxon>Flustrina</taxon>
        <taxon>Buguloidea</taxon>
        <taxon>Bugulidae</taxon>
        <taxon>Bugula</taxon>
    </lineage>
</organism>
<evidence type="ECO:0000313" key="3">
    <source>
        <dbReference type="Proteomes" id="UP000593567"/>
    </source>
</evidence>
<gene>
    <name evidence="2" type="ORF">EB796_003831</name>
</gene>
<dbReference type="AlphaFoldDB" id="A0A7J7KGR5"/>
<accession>A0A7J7KGR5</accession>
<dbReference type="Proteomes" id="UP000593567">
    <property type="component" value="Unassembled WGS sequence"/>
</dbReference>
<feature type="compositionally biased region" description="Basic and acidic residues" evidence="1">
    <location>
        <begin position="42"/>
        <end position="72"/>
    </location>
</feature>
<dbReference type="EMBL" id="VXIV02000504">
    <property type="protein sequence ID" value="KAF6037862.1"/>
    <property type="molecule type" value="Genomic_DNA"/>
</dbReference>
<comment type="caution">
    <text evidence="2">The sequence shown here is derived from an EMBL/GenBank/DDBJ whole genome shotgun (WGS) entry which is preliminary data.</text>
</comment>
<sequence length="289" mass="32398">MAETLKELQKKIEELEKKAAEAESPKKIGKRKAESQKVPAKKAKETSNDKGKDASKNSGKDSGKDISKDLETHTPSTSAENVNGDKTRDESQSLIPTEDSSVKGDDDDEYLLTKESISLNSFTYFNDKENTIVAYKHAKKFYMKSDEYIGELKVYESSLANAGPCLYVKKSAIMENTKAQLSKLINKQIKFYGKKEKATLLGCFVSTVRNADNEICVNALVNNKAMLLPVKDLFGRVSKLTAVLQSGNIRRVNDDWLWSLTVKEIKLDDVKDGEMAYFKRTEPQIKFLA</sequence>
<evidence type="ECO:0000256" key="1">
    <source>
        <dbReference type="SAM" id="MobiDB-lite"/>
    </source>
</evidence>
<keyword evidence="3" id="KW-1185">Reference proteome</keyword>
<feature type="region of interest" description="Disordered" evidence="1">
    <location>
        <begin position="16"/>
        <end position="107"/>
    </location>
</feature>
<feature type="compositionally biased region" description="Basic and acidic residues" evidence="1">
    <location>
        <begin position="16"/>
        <end position="35"/>
    </location>
</feature>
<protein>
    <submittedName>
        <fullName evidence="2">Uncharacterized protein</fullName>
    </submittedName>
</protein>
<reference evidence="2" key="1">
    <citation type="submission" date="2020-06" db="EMBL/GenBank/DDBJ databases">
        <title>Draft genome of Bugula neritina, a colonial animal packing powerful symbionts and potential medicines.</title>
        <authorList>
            <person name="Rayko M."/>
        </authorList>
    </citation>
    <scope>NUCLEOTIDE SEQUENCE [LARGE SCALE GENOMIC DNA]</scope>
    <source>
        <strain evidence="2">Kwan_BN1</strain>
    </source>
</reference>
<proteinExistence type="predicted"/>